<protein>
    <recommendedName>
        <fullName evidence="3">CST complex subunit STN1</fullName>
    </recommendedName>
    <alternativeName>
        <fullName evidence="8">Suppressor of cdc thirteen homolog</fullName>
    </alternativeName>
</protein>
<evidence type="ECO:0000313" key="11">
    <source>
        <dbReference type="Proteomes" id="UP001163828"/>
    </source>
</evidence>
<evidence type="ECO:0000256" key="3">
    <source>
        <dbReference type="ARBA" id="ARBA00017411"/>
    </source>
</evidence>
<evidence type="ECO:0000256" key="4">
    <source>
        <dbReference type="ARBA" id="ARBA00022454"/>
    </source>
</evidence>
<feature type="region of interest" description="Disordered" evidence="9">
    <location>
        <begin position="307"/>
        <end position="362"/>
    </location>
</feature>
<keyword evidence="7" id="KW-0539">Nucleus</keyword>
<evidence type="ECO:0000256" key="8">
    <source>
        <dbReference type="ARBA" id="ARBA00030039"/>
    </source>
</evidence>
<feature type="region of interest" description="Disordered" evidence="9">
    <location>
        <begin position="393"/>
        <end position="423"/>
    </location>
</feature>
<feature type="compositionally biased region" description="Low complexity" evidence="9">
    <location>
        <begin position="231"/>
        <end position="264"/>
    </location>
</feature>
<keyword evidence="5" id="KW-0779">Telomere</keyword>
<accession>A0ABQ8QSY3</accession>
<keyword evidence="6" id="KW-0238">DNA-binding</keyword>
<comment type="caution">
    <text evidence="10">The sequence shown here is derived from an EMBL/GenBank/DDBJ whole genome shotgun (WGS) entry which is preliminary data.</text>
</comment>
<organism evidence="10 11">
    <name type="scientific">Lentinula boryana</name>
    <dbReference type="NCBI Taxonomy" id="40481"/>
    <lineage>
        <taxon>Eukaryota</taxon>
        <taxon>Fungi</taxon>
        <taxon>Dikarya</taxon>
        <taxon>Basidiomycota</taxon>
        <taxon>Agaricomycotina</taxon>
        <taxon>Agaricomycetes</taxon>
        <taxon>Agaricomycetidae</taxon>
        <taxon>Agaricales</taxon>
        <taxon>Marasmiineae</taxon>
        <taxon>Omphalotaceae</taxon>
        <taxon>Lentinula</taxon>
    </lineage>
</organism>
<evidence type="ECO:0000256" key="1">
    <source>
        <dbReference type="ARBA" id="ARBA00004123"/>
    </source>
</evidence>
<dbReference type="PANTHER" id="PTHR13989">
    <property type="entry name" value="REPLICATION PROTEIN A-RELATED"/>
    <property type="match status" value="1"/>
</dbReference>
<dbReference type="PANTHER" id="PTHR13989:SF33">
    <property type="entry name" value="CST COMPLEX SUBUNIT STN1"/>
    <property type="match status" value="1"/>
</dbReference>
<dbReference type="InterPro" id="IPR040260">
    <property type="entry name" value="RFA2-like"/>
</dbReference>
<dbReference type="InterPro" id="IPR012340">
    <property type="entry name" value="NA-bd_OB-fold"/>
</dbReference>
<name>A0ABQ8QSY3_9AGAR</name>
<feature type="region of interest" description="Disordered" evidence="9">
    <location>
        <begin position="222"/>
        <end position="277"/>
    </location>
</feature>
<evidence type="ECO:0000256" key="6">
    <source>
        <dbReference type="ARBA" id="ARBA00023125"/>
    </source>
</evidence>
<proteinExistence type="predicted"/>
<evidence type="ECO:0000256" key="9">
    <source>
        <dbReference type="SAM" id="MobiDB-lite"/>
    </source>
</evidence>
<evidence type="ECO:0000256" key="7">
    <source>
        <dbReference type="ARBA" id="ARBA00023242"/>
    </source>
</evidence>
<gene>
    <name evidence="10" type="ORF">F5050DRAFT_1409457</name>
</gene>
<dbReference type="Gene3D" id="2.40.50.140">
    <property type="entry name" value="Nucleic acid-binding proteins"/>
    <property type="match status" value="1"/>
</dbReference>
<keyword evidence="11" id="KW-1185">Reference proteome</keyword>
<reference evidence="10" key="1">
    <citation type="submission" date="2022-08" db="EMBL/GenBank/DDBJ databases">
        <authorList>
            <consortium name="DOE Joint Genome Institute"/>
            <person name="Min B."/>
            <person name="Riley R."/>
            <person name="Sierra-Patev S."/>
            <person name="Naranjo-Ortiz M."/>
            <person name="Looney B."/>
            <person name="Konkel Z."/>
            <person name="Slot J.C."/>
            <person name="Sakamoto Y."/>
            <person name="Steenwyk J.L."/>
            <person name="Rokas A."/>
            <person name="Carro J."/>
            <person name="Camarero S."/>
            <person name="Ferreira P."/>
            <person name="Molpeceres G."/>
            <person name="Ruiz-Duenas F.J."/>
            <person name="Serrano A."/>
            <person name="Henrissat B."/>
            <person name="Drula E."/>
            <person name="Hughes K.W."/>
            <person name="Mata J.L."/>
            <person name="Ishikawa N.K."/>
            <person name="Vargas-Isla R."/>
            <person name="Ushijima S."/>
            <person name="Smith C.A."/>
            <person name="Ahrendt S."/>
            <person name="Andreopoulos W."/>
            <person name="He G."/>
            <person name="Labutti K."/>
            <person name="Lipzen A."/>
            <person name="Ng V."/>
            <person name="Sandor L."/>
            <person name="Barry K."/>
            <person name="Martinez A.T."/>
            <person name="Xiao Y."/>
            <person name="Gibbons J.G."/>
            <person name="Terashima K."/>
            <person name="Hibbett D.S."/>
            <person name="Grigoriev I.V."/>
        </authorList>
    </citation>
    <scope>NUCLEOTIDE SEQUENCE</scope>
    <source>
        <strain evidence="10">TFB10827</strain>
    </source>
</reference>
<evidence type="ECO:0000313" key="10">
    <source>
        <dbReference type="EMBL" id="KAJ4001488.1"/>
    </source>
</evidence>
<feature type="compositionally biased region" description="Polar residues" evidence="9">
    <location>
        <begin position="320"/>
        <end position="336"/>
    </location>
</feature>
<sequence>MSIASVLEARSTTGTIFLTPTKKRRLSLGSKPTLPSTAEIYKWVFTSSAVAPCFICDICVMKRHKEKGEEFWWLKRQPCRTVKIVGLVVGIQTYEKRISYIVDDGTSVIECMHKCGAPPPSPSQEGKKRSILINDTALPKPVAWVGTTVEVMGRIYEFDVKESTEVDGKGTKEARRQIQVQEIVRCQSINDQLRHWQTVLDLHKSNYSLAEPFIIPGPLSVSTPSQHSKISTPSSNGSTVTSTTTSNTSASISSTSSSPIKSDTYQSPRKLRHPSRLHTADLIGNTFRIYIKHYMDNPPALEDSEIETDLSDDDDASIAEPSTPTKRLLRNDQTPRLSCHPSPSYAVDETPRPSRTLISSTSHSRKGFTLSYLRRVPELSELARRVVQAEVKRRDREARKKVKEAVTTQTRGSRSQGPKARVPEVTISSTDLSEDSLSSRTKRLWKWAIIQLLEEGSIVLWDGPKYPISSNLFSYSMNNRIWKFSSSNNVNTTATSNVSVFSSSLERDTKEYFDLSDPNPDEEAYVALTAELLAEEIERVIQVWVKSRQRSEPAKFTKEGILQRLHRDDRWRKVGEWHLEEAIDLLGSRGIMYQISKNVWRYSSGFSQRSRIQS</sequence>
<keyword evidence="4" id="KW-0158">Chromosome</keyword>
<dbReference type="SUPFAM" id="SSF50249">
    <property type="entry name" value="Nucleic acid-binding proteins"/>
    <property type="match status" value="1"/>
</dbReference>
<feature type="compositionally biased region" description="Acidic residues" evidence="9">
    <location>
        <begin position="307"/>
        <end position="317"/>
    </location>
</feature>
<comment type="subcellular location">
    <subcellularLocation>
        <location evidence="2">Chromosome</location>
        <location evidence="2">Telomere</location>
    </subcellularLocation>
    <subcellularLocation>
        <location evidence="1">Nucleus</location>
    </subcellularLocation>
</comment>
<dbReference type="Proteomes" id="UP001163828">
    <property type="component" value="Unassembled WGS sequence"/>
</dbReference>
<dbReference type="EMBL" id="MU790509">
    <property type="protein sequence ID" value="KAJ4001488.1"/>
    <property type="molecule type" value="Genomic_DNA"/>
</dbReference>
<feature type="compositionally biased region" description="Polar residues" evidence="9">
    <location>
        <begin position="406"/>
        <end position="416"/>
    </location>
</feature>
<evidence type="ECO:0000256" key="5">
    <source>
        <dbReference type="ARBA" id="ARBA00022895"/>
    </source>
</evidence>
<evidence type="ECO:0000256" key="2">
    <source>
        <dbReference type="ARBA" id="ARBA00004574"/>
    </source>
</evidence>